<name>A0A8J6UND7_9BACT</name>
<dbReference type="RefSeq" id="WP_191153611.1">
    <property type="nucleotide sequence ID" value="NZ_JACWUN010000001.1"/>
</dbReference>
<proteinExistence type="predicted"/>
<comment type="caution">
    <text evidence="1">The sequence shown here is derived from an EMBL/GenBank/DDBJ whole genome shotgun (WGS) entry which is preliminary data.</text>
</comment>
<organism evidence="1 2">
    <name type="scientific">Pelovirga terrestris</name>
    <dbReference type="NCBI Taxonomy" id="2771352"/>
    <lineage>
        <taxon>Bacteria</taxon>
        <taxon>Pseudomonadati</taxon>
        <taxon>Thermodesulfobacteriota</taxon>
        <taxon>Desulfuromonadia</taxon>
        <taxon>Geobacterales</taxon>
        <taxon>Geobacteraceae</taxon>
        <taxon>Pelovirga</taxon>
    </lineage>
</organism>
<evidence type="ECO:0000313" key="2">
    <source>
        <dbReference type="Proteomes" id="UP000632828"/>
    </source>
</evidence>
<protein>
    <submittedName>
        <fullName evidence="1">Uncharacterized protein</fullName>
    </submittedName>
</protein>
<sequence>MDLKDQSTNRRILFSGKFKEKSYRYFHKLTEKPDYFKISELLFQAGFDLIESVRQKKIVEFFARPNLCAQLDNILIDQHPNYRMYYHNEKTNSTVGMQVGIDIIKNNQRYYPIDLNLKAFLGTERRVLYEDEIDPLFSKLKQVAINNNYKTVVCMDGHWDKFYVDEIELLNKGSVVKFILASQGRHGDKRIKKMLSLPDPLAPDTLYVVFDPKHTPLDYYITNQTCTSKWLSNYIDINNSCLGFVDAYEKFSDVQISEDSDNWPNLVIKLGGGGSADFVKVAKVKNISNEGIDSFSEEALIKLFNLGFYMNLKRWAGQQHKMLFQKFVKPEVNNEGFAQIIRSHMLIAPGISTELSSYQIVSDAPIPDNLDFGIVKSDSPYIVNFAKKAHFEPLCSDKLLNIALGQFGDVIHKVITDRFVIA</sequence>
<keyword evidence="2" id="KW-1185">Reference proteome</keyword>
<dbReference type="EMBL" id="JACWUN010000001">
    <property type="protein sequence ID" value="MBD1399344.1"/>
    <property type="molecule type" value="Genomic_DNA"/>
</dbReference>
<reference evidence="1" key="1">
    <citation type="submission" date="2020-09" db="EMBL/GenBank/DDBJ databases">
        <title>Pelobacter alkaliphilus sp. nov., a novel anaerobic arsenate-reducing bacterium from terrestrial mud volcano.</title>
        <authorList>
            <person name="Khomyakova M.A."/>
            <person name="Merkel A.Y."/>
            <person name="Slobodkin A.I."/>
        </authorList>
    </citation>
    <scope>NUCLEOTIDE SEQUENCE</scope>
    <source>
        <strain evidence="1">M08fum</strain>
    </source>
</reference>
<accession>A0A8J6UND7</accession>
<dbReference type="AlphaFoldDB" id="A0A8J6UND7"/>
<evidence type="ECO:0000313" key="1">
    <source>
        <dbReference type="EMBL" id="MBD1399344.1"/>
    </source>
</evidence>
<dbReference type="Proteomes" id="UP000632828">
    <property type="component" value="Unassembled WGS sequence"/>
</dbReference>
<gene>
    <name evidence="1" type="ORF">ICT70_01515</name>
</gene>